<name>A0A1B1CDW7_RHILE</name>
<accession>A0A1B1CDW7</accession>
<gene>
    <name evidence="1" type="ORF">BA011_20950</name>
</gene>
<evidence type="ECO:0000313" key="2">
    <source>
        <dbReference type="Proteomes" id="UP000092691"/>
    </source>
</evidence>
<proteinExistence type="predicted"/>
<reference evidence="1 2" key="1">
    <citation type="submission" date="2016-06" db="EMBL/GenBank/DDBJ databases">
        <title>Microsymbionts genomes from the relict species Vavilovia formosa.</title>
        <authorList>
            <person name="Chirak E."/>
            <person name="Kimeklis A."/>
            <person name="Andronov E."/>
        </authorList>
    </citation>
    <scope>NUCLEOTIDE SEQUENCE [LARGE SCALE GENOMIC DNA]</scope>
    <source>
        <strain evidence="1 2">Vaf10</strain>
    </source>
</reference>
<dbReference type="RefSeq" id="WP_065281853.1">
    <property type="nucleotide sequence ID" value="NZ_CP016286.1"/>
</dbReference>
<sequence>MYKRRTLNPFDRYRIVADHPTYLVRADGYLIRLPEIVPERDLKQARGAAPGTFALRKITKRAPLRILHIAYSSTTPKRKHPLCALAKDGVRTTYRAASIIAAAWLDPAPSPSHVLAYADGDVTNLDPSNLSWKALVLDPSRATIYTTHERQQRREAALVRMGQRPKTAERNAMLIALHKDGLTDAAISARTGIPPSTVARAISPAREHRRNHKGAALDLSHVLRLHAKGTKQADIARRLQVSAALISGVIAKARRQGLINLALAEPEACDFRFPWSREQRR</sequence>
<evidence type="ECO:0000313" key="1">
    <source>
        <dbReference type="EMBL" id="ANP87955.1"/>
    </source>
</evidence>
<organism evidence="1 2">
    <name type="scientific">Rhizobium leguminosarum</name>
    <dbReference type="NCBI Taxonomy" id="384"/>
    <lineage>
        <taxon>Bacteria</taxon>
        <taxon>Pseudomonadati</taxon>
        <taxon>Pseudomonadota</taxon>
        <taxon>Alphaproteobacteria</taxon>
        <taxon>Hyphomicrobiales</taxon>
        <taxon>Rhizobiaceae</taxon>
        <taxon>Rhizobium/Agrobacterium group</taxon>
        <taxon>Rhizobium</taxon>
    </lineage>
</organism>
<dbReference type="Proteomes" id="UP000092691">
    <property type="component" value="Chromosome"/>
</dbReference>
<dbReference type="Gene3D" id="3.90.75.20">
    <property type="match status" value="1"/>
</dbReference>
<protein>
    <submittedName>
        <fullName evidence="1">Uncharacterized protein</fullName>
    </submittedName>
</protein>
<dbReference type="AlphaFoldDB" id="A0A1B1CDW7"/>
<dbReference type="EMBL" id="CP016286">
    <property type="protein sequence ID" value="ANP87955.1"/>
    <property type="molecule type" value="Genomic_DNA"/>
</dbReference>